<dbReference type="PANTHER" id="PTHR12458">
    <property type="entry name" value="ORF PROTEIN"/>
    <property type="match status" value="1"/>
</dbReference>
<dbReference type="Pfam" id="PF05018">
    <property type="entry name" value="CFA20_dom"/>
    <property type="match status" value="1"/>
</dbReference>
<feature type="region of interest" description="Disordered" evidence="1">
    <location>
        <begin position="386"/>
        <end position="427"/>
    </location>
</feature>
<dbReference type="InterPro" id="IPR040441">
    <property type="entry name" value="CFA20/CFAP20DC"/>
</dbReference>
<feature type="compositionally biased region" description="Polar residues" evidence="1">
    <location>
        <begin position="264"/>
        <end position="292"/>
    </location>
</feature>
<organism evidence="3">
    <name type="scientific">Phallusia mammillata</name>
    <dbReference type="NCBI Taxonomy" id="59560"/>
    <lineage>
        <taxon>Eukaryota</taxon>
        <taxon>Metazoa</taxon>
        <taxon>Chordata</taxon>
        <taxon>Tunicata</taxon>
        <taxon>Ascidiacea</taxon>
        <taxon>Phlebobranchia</taxon>
        <taxon>Ascidiidae</taxon>
        <taxon>Phallusia</taxon>
    </lineage>
</organism>
<dbReference type="EMBL" id="LR783496">
    <property type="protein sequence ID" value="CAB3227123.1"/>
    <property type="molecule type" value="mRNA"/>
</dbReference>
<gene>
    <name evidence="3" type="primary">C3orf67</name>
</gene>
<feature type="compositionally biased region" description="Basic and acidic residues" evidence="1">
    <location>
        <begin position="544"/>
        <end position="567"/>
    </location>
</feature>
<dbReference type="InterPro" id="IPR007714">
    <property type="entry name" value="CFA20_dom"/>
</dbReference>
<feature type="region of interest" description="Disordered" evidence="1">
    <location>
        <begin position="459"/>
        <end position="492"/>
    </location>
</feature>
<dbReference type="AlphaFoldDB" id="A0A6F9D8P4"/>
<evidence type="ECO:0000256" key="1">
    <source>
        <dbReference type="SAM" id="MobiDB-lite"/>
    </source>
</evidence>
<name>A0A6F9D8P4_9ASCI</name>
<feature type="compositionally biased region" description="Low complexity" evidence="1">
    <location>
        <begin position="235"/>
        <end position="246"/>
    </location>
</feature>
<protein>
    <submittedName>
        <fullName evidence="3">Uncharacterized protein C3orf67 homolog</fullName>
    </submittedName>
</protein>
<proteinExistence type="evidence at transcript level"/>
<feature type="region of interest" description="Disordered" evidence="1">
    <location>
        <begin position="533"/>
        <end position="578"/>
    </location>
</feature>
<feature type="region of interest" description="Disordered" evidence="1">
    <location>
        <begin position="220"/>
        <end position="321"/>
    </location>
</feature>
<evidence type="ECO:0000313" key="3">
    <source>
        <dbReference type="EMBL" id="CAB3227123.1"/>
    </source>
</evidence>
<evidence type="ECO:0000259" key="2">
    <source>
        <dbReference type="Pfam" id="PF05018"/>
    </source>
</evidence>
<sequence>MFKNEFQGGTHVDVFSANGKDPLNKWKNPALKRDFEKDVKGYIYILEGSTTTAKLQLPGKDSKQSLSLIQRFFVAQVLIPLSKDFAVELMMTDIKNGKRRVVLSTSVKDIAPTPLHAKLPLSFVKRDVWLNLCFDLVSLISDVFPSQTFKSLESVALSGNCKVRRAFTMKNQPFDSSGLPDDPTNTGPCESIPNSLQFSSTVQFVTQVISVPKIKLHVGPKLSRGDAREPSGYWSSSSDDLSSSRRLSARDPTPTHIAFGTKVPVNSRTRNKSLSSSIKDRLTASNNSIGNQTSRSTSRKVRSSIARLASPASDKENADLNSSIRVAAPALLARDSKHKLETINQDRNLDELPSMLANLVDELDVSTEGFKNGLNADVSNSTVFKFSSQPHSVPRSRTESGSTQNEQHLEEDFLRSPASSDSDDSNDIQESILRHTPSPRNVVCVNPLNKVSQDFSKISSPVRNINQPQASLSPDISRLHSPNSQLYDSKKYSDKFASRSSLVTRKPPIAQMSLRSSDATLTASVDTLVQTITRESSEGLGDSLDDRDMQKHTPLESDVSPPRKDPQKSFNGSQGPYTVHRKSFREIEKAQTIHENPTLPSSQYQVASLSDSFEANMLASMMQETEKGMMLDDEPIRGRENVSFHDDPLDESFGASWSTYRNPPPMQPDAYESEMKNNNPSINNNTLNGFTLAQSNPRDWGNLLSPPTVMPNIRMQQKKDSLSDVESVGNDSMGLSNGSSCASVKSSTTGGETDEEEMLELLYDPCLNCYFDPKTGKYYELKT</sequence>
<feature type="region of interest" description="Disordered" evidence="1">
    <location>
        <begin position="172"/>
        <end position="191"/>
    </location>
</feature>
<feature type="region of interest" description="Disordered" evidence="1">
    <location>
        <begin position="725"/>
        <end position="752"/>
    </location>
</feature>
<accession>A0A6F9D8P4</accession>
<feature type="compositionally biased region" description="Polar residues" evidence="1">
    <location>
        <begin position="729"/>
        <end position="747"/>
    </location>
</feature>
<reference evidence="3" key="1">
    <citation type="submission" date="2020-04" db="EMBL/GenBank/DDBJ databases">
        <authorList>
            <person name="Neveu A P."/>
        </authorList>
    </citation>
    <scope>NUCLEOTIDE SEQUENCE</scope>
    <source>
        <tissue evidence="3">Whole embryo</tissue>
    </source>
</reference>
<feature type="domain" description="CFA20" evidence="2">
    <location>
        <begin position="1"/>
        <end position="177"/>
    </location>
</feature>
<feature type="compositionally biased region" description="Polar residues" evidence="1">
    <location>
        <begin position="459"/>
        <end position="487"/>
    </location>
</feature>